<comment type="caution">
    <text evidence="1">The sequence shown here is derived from an EMBL/GenBank/DDBJ whole genome shotgun (WGS) entry which is preliminary data.</text>
</comment>
<evidence type="ECO:0000313" key="1">
    <source>
        <dbReference type="EMBL" id="KAH0449440.1"/>
    </source>
</evidence>
<evidence type="ECO:0000313" key="2">
    <source>
        <dbReference type="Proteomes" id="UP000775213"/>
    </source>
</evidence>
<keyword evidence="2" id="KW-1185">Reference proteome</keyword>
<proteinExistence type="predicted"/>
<reference evidence="1 2" key="1">
    <citation type="journal article" date="2021" name="Hortic Res">
        <title>Chromosome-scale assembly of the Dendrobium chrysotoxum genome enhances the understanding of orchid evolution.</title>
        <authorList>
            <person name="Zhang Y."/>
            <person name="Zhang G.Q."/>
            <person name="Zhang D."/>
            <person name="Liu X.D."/>
            <person name="Xu X.Y."/>
            <person name="Sun W.H."/>
            <person name="Yu X."/>
            <person name="Zhu X."/>
            <person name="Wang Z.W."/>
            <person name="Zhao X."/>
            <person name="Zhong W.Y."/>
            <person name="Chen H."/>
            <person name="Yin W.L."/>
            <person name="Huang T."/>
            <person name="Niu S.C."/>
            <person name="Liu Z.J."/>
        </authorList>
    </citation>
    <scope>NUCLEOTIDE SEQUENCE [LARGE SCALE GENOMIC DNA]</scope>
    <source>
        <strain evidence="1">Lindl</strain>
    </source>
</reference>
<dbReference type="AlphaFoldDB" id="A0AAV7FZP9"/>
<protein>
    <submittedName>
        <fullName evidence="1">Uncharacterized protein</fullName>
    </submittedName>
</protein>
<name>A0AAV7FZP9_DENCH</name>
<gene>
    <name evidence="1" type="ORF">IEQ34_020132</name>
</gene>
<dbReference type="EMBL" id="JAGFBR010000018">
    <property type="protein sequence ID" value="KAH0449440.1"/>
    <property type="molecule type" value="Genomic_DNA"/>
</dbReference>
<accession>A0AAV7FZP9</accession>
<sequence length="106" mass="11533">MKQPPHRLVSIGKRIFEQENNEIPAKFPADIITPESMTALPADFSAGNFTAAFPTEIASVTFWQLNRRNCAGVFNIPTHIPPVISDGYSGGFTTGLIKTRRSITGG</sequence>
<dbReference type="Proteomes" id="UP000775213">
    <property type="component" value="Unassembled WGS sequence"/>
</dbReference>
<organism evidence="1 2">
    <name type="scientific">Dendrobium chrysotoxum</name>
    <name type="common">Orchid</name>
    <dbReference type="NCBI Taxonomy" id="161865"/>
    <lineage>
        <taxon>Eukaryota</taxon>
        <taxon>Viridiplantae</taxon>
        <taxon>Streptophyta</taxon>
        <taxon>Embryophyta</taxon>
        <taxon>Tracheophyta</taxon>
        <taxon>Spermatophyta</taxon>
        <taxon>Magnoliopsida</taxon>
        <taxon>Liliopsida</taxon>
        <taxon>Asparagales</taxon>
        <taxon>Orchidaceae</taxon>
        <taxon>Epidendroideae</taxon>
        <taxon>Malaxideae</taxon>
        <taxon>Dendrobiinae</taxon>
        <taxon>Dendrobium</taxon>
    </lineage>
</organism>